<dbReference type="Proteomes" id="UP000603234">
    <property type="component" value="Unassembled WGS sequence"/>
</dbReference>
<sequence>MKRRVTAGSVKREPGQVKAGDRKSIEDGLGVSTGEENSKPIPLASDKTESLNNL</sequence>
<protein>
    <submittedName>
        <fullName evidence="2">Uncharacterized protein</fullName>
    </submittedName>
</protein>
<comment type="caution">
    <text evidence="2">The sequence shown here is derived from an EMBL/GenBank/DDBJ whole genome shotgun (WGS) entry which is preliminary data.</text>
</comment>
<name>A0ABR6WWJ6_9FIRM</name>
<keyword evidence="3" id="KW-1185">Reference proteome</keyword>
<evidence type="ECO:0000313" key="2">
    <source>
        <dbReference type="EMBL" id="MBC3804851.1"/>
    </source>
</evidence>
<accession>A0ABR6WWJ6</accession>
<evidence type="ECO:0000256" key="1">
    <source>
        <dbReference type="SAM" id="MobiDB-lite"/>
    </source>
</evidence>
<dbReference type="EMBL" id="WJBC01000015">
    <property type="protein sequence ID" value="MBC3804851.1"/>
    <property type="molecule type" value="Genomic_DNA"/>
</dbReference>
<gene>
    <name evidence="2" type="ORF">GH808_10450</name>
</gene>
<reference evidence="2 3" key="1">
    <citation type="journal article" date="2020" name="mSystems">
        <title>Defining Genomic and Predicted Metabolic Features of the Acetobacterium Genus.</title>
        <authorList>
            <person name="Ross D.E."/>
            <person name="Marshall C.W."/>
            <person name="Gulliver D."/>
            <person name="May H.D."/>
            <person name="Norman R.S."/>
        </authorList>
    </citation>
    <scope>NUCLEOTIDE SEQUENCE [LARGE SCALE GENOMIC DNA]</scope>
    <source>
        <strain evidence="2 3">DSM 8238</strain>
    </source>
</reference>
<feature type="region of interest" description="Disordered" evidence="1">
    <location>
        <begin position="1"/>
        <end position="54"/>
    </location>
</feature>
<evidence type="ECO:0000313" key="3">
    <source>
        <dbReference type="Proteomes" id="UP000603234"/>
    </source>
</evidence>
<proteinExistence type="predicted"/>
<organism evidence="2 3">
    <name type="scientific">Acetobacterium fimetarium</name>
    <dbReference type="NCBI Taxonomy" id="52691"/>
    <lineage>
        <taxon>Bacteria</taxon>
        <taxon>Bacillati</taxon>
        <taxon>Bacillota</taxon>
        <taxon>Clostridia</taxon>
        <taxon>Eubacteriales</taxon>
        <taxon>Eubacteriaceae</taxon>
        <taxon>Acetobacterium</taxon>
    </lineage>
</organism>
<dbReference type="RefSeq" id="WP_186842739.1">
    <property type="nucleotide sequence ID" value="NZ_WJBC01000015.1"/>
</dbReference>
<feature type="compositionally biased region" description="Basic and acidic residues" evidence="1">
    <location>
        <begin position="10"/>
        <end position="26"/>
    </location>
</feature>